<proteinExistence type="predicted"/>
<dbReference type="AlphaFoldDB" id="A0A5B7EGJ5"/>
<organism evidence="1 2">
    <name type="scientific">Portunus trituberculatus</name>
    <name type="common">Swimming crab</name>
    <name type="synonym">Neptunus trituberculatus</name>
    <dbReference type="NCBI Taxonomy" id="210409"/>
    <lineage>
        <taxon>Eukaryota</taxon>
        <taxon>Metazoa</taxon>
        <taxon>Ecdysozoa</taxon>
        <taxon>Arthropoda</taxon>
        <taxon>Crustacea</taxon>
        <taxon>Multicrustacea</taxon>
        <taxon>Malacostraca</taxon>
        <taxon>Eumalacostraca</taxon>
        <taxon>Eucarida</taxon>
        <taxon>Decapoda</taxon>
        <taxon>Pleocyemata</taxon>
        <taxon>Brachyura</taxon>
        <taxon>Eubrachyura</taxon>
        <taxon>Portunoidea</taxon>
        <taxon>Portunidae</taxon>
        <taxon>Portuninae</taxon>
        <taxon>Portunus</taxon>
    </lineage>
</organism>
<evidence type="ECO:0000313" key="2">
    <source>
        <dbReference type="Proteomes" id="UP000324222"/>
    </source>
</evidence>
<comment type="caution">
    <text evidence="1">The sequence shown here is derived from an EMBL/GenBank/DDBJ whole genome shotgun (WGS) entry which is preliminary data.</text>
</comment>
<keyword evidence="2" id="KW-1185">Reference proteome</keyword>
<dbReference type="EMBL" id="VSRR010002793">
    <property type="protein sequence ID" value="MPC33262.1"/>
    <property type="molecule type" value="Genomic_DNA"/>
</dbReference>
<name>A0A5B7EGJ5_PORTR</name>
<sequence>MPLLSVASEGYVEVRMRDSEVPVARCVGNQCEARPEAGRKGVYCEIIKAKRTKKCTVNINHITPHHYRPIILCSSADFRRPALAANSNNFYFIHTQIVFCLPFLVFRGVWKTLGGGGGTHSQQTEGAVRGRLGGAPPIIAQYHHHNHNYHHIIPYNLHTTTTTTITTITTTTTITTKTTTISHHNTDF</sequence>
<reference evidence="1 2" key="1">
    <citation type="submission" date="2019-05" db="EMBL/GenBank/DDBJ databases">
        <title>Another draft genome of Portunus trituberculatus and its Hox gene families provides insights of decapod evolution.</title>
        <authorList>
            <person name="Jeong J.-H."/>
            <person name="Song I."/>
            <person name="Kim S."/>
            <person name="Choi T."/>
            <person name="Kim D."/>
            <person name="Ryu S."/>
            <person name="Kim W."/>
        </authorList>
    </citation>
    <scope>NUCLEOTIDE SEQUENCE [LARGE SCALE GENOMIC DNA]</scope>
    <source>
        <tissue evidence="1">Muscle</tissue>
    </source>
</reference>
<protein>
    <submittedName>
        <fullName evidence="1">Uncharacterized protein</fullName>
    </submittedName>
</protein>
<accession>A0A5B7EGJ5</accession>
<gene>
    <name evidence="1" type="ORF">E2C01_026606</name>
</gene>
<dbReference type="Proteomes" id="UP000324222">
    <property type="component" value="Unassembled WGS sequence"/>
</dbReference>
<evidence type="ECO:0000313" key="1">
    <source>
        <dbReference type="EMBL" id="MPC33262.1"/>
    </source>
</evidence>